<name>A0ABV4IT54_9ACTN</name>
<dbReference type="Pfam" id="PF18969">
    <property type="entry name" value="DUF5708"/>
    <property type="match status" value="1"/>
</dbReference>
<keyword evidence="1" id="KW-1133">Transmembrane helix</keyword>
<dbReference type="InterPro" id="IPR043762">
    <property type="entry name" value="DUF5708"/>
</dbReference>
<evidence type="ECO:0000256" key="1">
    <source>
        <dbReference type="SAM" id="Phobius"/>
    </source>
</evidence>
<keyword evidence="1" id="KW-0812">Transmembrane</keyword>
<sequence length="65" mass="6477">MKRASGNLLAGAATLVAGLGLWLFAGGADLPVVDPVKAGVVMMCVGGAEVLLGLYRAARGPAEPR</sequence>
<comment type="caution">
    <text evidence="2">The sequence shown here is derived from an EMBL/GenBank/DDBJ whole genome shotgun (WGS) entry which is preliminary data.</text>
</comment>
<proteinExistence type="predicted"/>
<accession>A0ABV4IT54</accession>
<evidence type="ECO:0000313" key="2">
    <source>
        <dbReference type="EMBL" id="MEZ3177854.1"/>
    </source>
</evidence>
<reference evidence="2 3" key="1">
    <citation type="journal article" date="2021" name="Res Sq">
        <title>Streptomyces Pimoensis sp. nov., Isolated From the Taklimakan Desert in Xinjiang, China.</title>
        <authorList>
            <person name="Zhang P."/>
            <person name="Luo X."/>
            <person name="Luo X."/>
            <person name="Liu Z."/>
            <person name="Xia Z."/>
            <person name="Wan C."/>
            <person name="zhang L."/>
        </authorList>
    </citation>
    <scope>NUCLEOTIDE SEQUENCE [LARGE SCALE GENOMIC DNA]</scope>
    <source>
        <strain evidence="2 3">TRM75549</strain>
    </source>
</reference>
<evidence type="ECO:0000313" key="3">
    <source>
        <dbReference type="Proteomes" id="UP001567537"/>
    </source>
</evidence>
<keyword evidence="3" id="KW-1185">Reference proteome</keyword>
<keyword evidence="1" id="KW-0472">Membrane</keyword>
<dbReference type="RefSeq" id="WP_371235947.1">
    <property type="nucleotide sequence ID" value="NZ_JAHWZY010000002.1"/>
</dbReference>
<feature type="transmembrane region" description="Helical" evidence="1">
    <location>
        <begin position="37"/>
        <end position="55"/>
    </location>
</feature>
<protein>
    <recommendedName>
        <fullName evidence="4">Secreted protein</fullName>
    </recommendedName>
</protein>
<dbReference type="Proteomes" id="UP001567537">
    <property type="component" value="Unassembled WGS sequence"/>
</dbReference>
<evidence type="ECO:0008006" key="4">
    <source>
        <dbReference type="Google" id="ProtNLM"/>
    </source>
</evidence>
<organism evidence="2 3">
    <name type="scientific">Streptomyces pimonensis</name>
    <dbReference type="NCBI Taxonomy" id="2860288"/>
    <lineage>
        <taxon>Bacteria</taxon>
        <taxon>Bacillati</taxon>
        <taxon>Actinomycetota</taxon>
        <taxon>Actinomycetes</taxon>
        <taxon>Kitasatosporales</taxon>
        <taxon>Streptomycetaceae</taxon>
        <taxon>Streptomyces</taxon>
    </lineage>
</organism>
<gene>
    <name evidence="2" type="ORF">KYY02_03725</name>
</gene>
<dbReference type="EMBL" id="JAHWZY010000002">
    <property type="protein sequence ID" value="MEZ3177854.1"/>
    <property type="molecule type" value="Genomic_DNA"/>
</dbReference>